<dbReference type="Pfam" id="PF00043">
    <property type="entry name" value="GST_C"/>
    <property type="match status" value="1"/>
</dbReference>
<protein>
    <submittedName>
        <fullName evidence="4">Glutathione S-transferase</fullName>
    </submittedName>
</protein>
<dbReference type="PANTHER" id="PTHR43969">
    <property type="entry name" value="GLUTATHIONE S TRANSFERASE D10, ISOFORM A-RELATED"/>
    <property type="match status" value="1"/>
</dbReference>
<dbReference type="GO" id="GO:0004364">
    <property type="term" value="F:glutathione transferase activity"/>
    <property type="evidence" value="ECO:0007669"/>
    <property type="project" value="TreeGrafter"/>
</dbReference>
<reference evidence="4 5" key="1">
    <citation type="submission" date="2012-11" db="EMBL/GenBank/DDBJ databases">
        <title>Whole genome sequence of Acidisphaera rubrifaciens HS-AP3.</title>
        <authorList>
            <person name="Azuma Y."/>
            <person name="Higashiura N."/>
            <person name="Hirakawa H."/>
            <person name="Matsushita K."/>
        </authorList>
    </citation>
    <scope>NUCLEOTIDE SEQUENCE [LARGE SCALE GENOMIC DNA]</scope>
    <source>
        <strain evidence="4 5">HS-AP3</strain>
    </source>
</reference>
<keyword evidence="4" id="KW-0808">Transferase</keyword>
<dbReference type="PROSITE" id="PS50404">
    <property type="entry name" value="GST_NTER"/>
    <property type="match status" value="1"/>
</dbReference>
<organism evidence="4 5">
    <name type="scientific">Acidisphaera rubrifaciens HS-AP3</name>
    <dbReference type="NCBI Taxonomy" id="1231350"/>
    <lineage>
        <taxon>Bacteria</taxon>
        <taxon>Pseudomonadati</taxon>
        <taxon>Pseudomonadota</taxon>
        <taxon>Alphaproteobacteria</taxon>
        <taxon>Acetobacterales</taxon>
        <taxon>Acetobacteraceae</taxon>
        <taxon>Acidisphaera</taxon>
    </lineage>
</organism>
<dbReference type="SUPFAM" id="SSF52833">
    <property type="entry name" value="Thioredoxin-like"/>
    <property type="match status" value="1"/>
</dbReference>
<dbReference type="InterPro" id="IPR036282">
    <property type="entry name" value="Glutathione-S-Trfase_C_sf"/>
</dbReference>
<dbReference type="RefSeq" id="WP_048860091.1">
    <property type="nucleotide sequence ID" value="NZ_BANB01000083.1"/>
</dbReference>
<dbReference type="InterPro" id="IPR004045">
    <property type="entry name" value="Glutathione_S-Trfase_N"/>
</dbReference>
<dbReference type="CDD" id="cd00299">
    <property type="entry name" value="GST_C_family"/>
    <property type="match status" value="1"/>
</dbReference>
<comment type="subunit">
    <text evidence="1">Homodimer.</text>
</comment>
<dbReference type="AlphaFoldDB" id="A0A0D6P3F4"/>
<sequence length="222" mass="25445">MRYLYHLPLSPFSRKVRLVLSEKRLPYEPRLEKVWDRRPEYLDMNPAGTVPTLLEDNGLVIPDSNVICEYLEEAYPDTVLMGRTLAERVEVRRLCAWFDGKFAQEVTRNLLGEKFMKRLSGRGEPDAYAIRNGYTALRHHLQYIGWLAETRKWLAGANISLADFAAAGHLSALDFASDVDWTISPAVKDWYARMKSRPSFRGILSDRVPGVTPPAHYADLDF</sequence>
<dbReference type="SFLD" id="SFLDG00358">
    <property type="entry name" value="Main_(cytGST)"/>
    <property type="match status" value="1"/>
</dbReference>
<feature type="domain" description="GST N-terminal" evidence="2">
    <location>
        <begin position="1"/>
        <end position="79"/>
    </location>
</feature>
<proteinExistence type="predicted"/>
<dbReference type="InterPro" id="IPR004046">
    <property type="entry name" value="GST_C"/>
</dbReference>
<dbReference type="EMBL" id="BANB01000083">
    <property type="protein sequence ID" value="GAN76290.1"/>
    <property type="molecule type" value="Genomic_DNA"/>
</dbReference>
<feature type="domain" description="GST C-terminal" evidence="3">
    <location>
        <begin position="84"/>
        <end position="214"/>
    </location>
</feature>
<gene>
    <name evidence="4" type="ORF">Asru_0083_07</name>
</gene>
<keyword evidence="5" id="KW-1185">Reference proteome</keyword>
<dbReference type="Gene3D" id="1.20.1050.10">
    <property type="match status" value="1"/>
</dbReference>
<dbReference type="OrthoDB" id="9794721at2"/>
<dbReference type="GO" id="GO:0006749">
    <property type="term" value="P:glutathione metabolic process"/>
    <property type="evidence" value="ECO:0007669"/>
    <property type="project" value="TreeGrafter"/>
</dbReference>
<dbReference type="Gene3D" id="3.40.30.10">
    <property type="entry name" value="Glutaredoxin"/>
    <property type="match status" value="1"/>
</dbReference>
<name>A0A0D6P3F4_9PROT</name>
<dbReference type="SUPFAM" id="SSF47616">
    <property type="entry name" value="GST C-terminal domain-like"/>
    <property type="match status" value="1"/>
</dbReference>
<dbReference type="PROSITE" id="PS50405">
    <property type="entry name" value="GST_CTER"/>
    <property type="match status" value="1"/>
</dbReference>
<accession>A0A0D6P3F4</accession>
<dbReference type="CDD" id="cd00570">
    <property type="entry name" value="GST_N_family"/>
    <property type="match status" value="1"/>
</dbReference>
<dbReference type="InterPro" id="IPR010987">
    <property type="entry name" value="Glutathione-S-Trfase_C-like"/>
</dbReference>
<dbReference type="SFLD" id="SFLDS00019">
    <property type="entry name" value="Glutathione_Transferase_(cytos"/>
    <property type="match status" value="1"/>
</dbReference>
<comment type="caution">
    <text evidence="4">The sequence shown here is derived from an EMBL/GenBank/DDBJ whole genome shotgun (WGS) entry which is preliminary data.</text>
</comment>
<evidence type="ECO:0000259" key="2">
    <source>
        <dbReference type="PROSITE" id="PS50404"/>
    </source>
</evidence>
<dbReference type="Pfam" id="PF13417">
    <property type="entry name" value="GST_N_3"/>
    <property type="match status" value="1"/>
</dbReference>
<evidence type="ECO:0000259" key="3">
    <source>
        <dbReference type="PROSITE" id="PS50405"/>
    </source>
</evidence>
<evidence type="ECO:0000313" key="5">
    <source>
        <dbReference type="Proteomes" id="UP000032680"/>
    </source>
</evidence>
<evidence type="ECO:0000313" key="4">
    <source>
        <dbReference type="EMBL" id="GAN76290.1"/>
    </source>
</evidence>
<dbReference type="PANTHER" id="PTHR43969:SF9">
    <property type="entry name" value="GLUTATHIONE S TRANSFERASE D10, ISOFORM A-RELATED"/>
    <property type="match status" value="1"/>
</dbReference>
<evidence type="ECO:0000256" key="1">
    <source>
        <dbReference type="ARBA" id="ARBA00011738"/>
    </source>
</evidence>
<dbReference type="Proteomes" id="UP000032680">
    <property type="component" value="Unassembled WGS sequence"/>
</dbReference>
<dbReference type="InterPro" id="IPR036249">
    <property type="entry name" value="Thioredoxin-like_sf"/>
</dbReference>
<dbReference type="InterPro" id="IPR040079">
    <property type="entry name" value="Glutathione_S-Trfase"/>
</dbReference>